<protein>
    <submittedName>
        <fullName evidence="2">UDP-glucose:dolichyl-phosphate glucosyltransferase</fullName>
    </submittedName>
</protein>
<accession>A0A2H0WPX3</accession>
<dbReference type="PANTHER" id="PTHR48090">
    <property type="entry name" value="UNDECAPRENYL-PHOSPHATE 4-DEOXY-4-FORMAMIDO-L-ARABINOSE TRANSFERASE-RELATED"/>
    <property type="match status" value="1"/>
</dbReference>
<dbReference type="InterPro" id="IPR001173">
    <property type="entry name" value="Glyco_trans_2-like"/>
</dbReference>
<dbReference type="AlphaFoldDB" id="A0A2H0WPX3"/>
<dbReference type="InterPro" id="IPR050256">
    <property type="entry name" value="Glycosyltransferase_2"/>
</dbReference>
<dbReference type="Pfam" id="PF00535">
    <property type="entry name" value="Glycos_transf_2"/>
    <property type="match status" value="1"/>
</dbReference>
<dbReference type="InterPro" id="IPR029044">
    <property type="entry name" value="Nucleotide-diphossugar_trans"/>
</dbReference>
<dbReference type="Gene3D" id="3.90.550.10">
    <property type="entry name" value="Spore Coat Polysaccharide Biosynthesis Protein SpsA, Chain A"/>
    <property type="match status" value="1"/>
</dbReference>
<reference evidence="3" key="1">
    <citation type="submission" date="2017-09" db="EMBL/GenBank/DDBJ databases">
        <title>Depth-based differentiation of microbial function through sediment-hosted aquifers and enrichment of novel symbionts in the deep terrestrial subsurface.</title>
        <authorList>
            <person name="Probst A.J."/>
            <person name="Ladd B."/>
            <person name="Jarett J.K."/>
            <person name="Geller-Mcgrath D.E."/>
            <person name="Sieber C.M.K."/>
            <person name="Emerson J.B."/>
            <person name="Anantharaman K."/>
            <person name="Thomas B.C."/>
            <person name="Malmstrom R."/>
            <person name="Stieglmeier M."/>
            <person name="Klingl A."/>
            <person name="Woyke T."/>
            <person name="Ryan C.M."/>
            <person name="Banfield J.F."/>
        </authorList>
    </citation>
    <scope>NUCLEOTIDE SEQUENCE [LARGE SCALE GENOMIC DNA]</scope>
</reference>
<gene>
    <name evidence="2" type="ORF">COT64_01430</name>
</gene>
<comment type="caution">
    <text evidence="2">The sequence shown here is derived from an EMBL/GenBank/DDBJ whole genome shotgun (WGS) entry which is preliminary data.</text>
</comment>
<sequence length="269" mass="31417">MKKEMLSVIVPAYKQEKTIVKDLHRIENTLKQIRYDYEIICVVDGSLDRTYEKARQVSSAKVKIFSYEENHGKGYAVRYGMARTKGNFIAFIDSGMEIDPNGISMVLEHMEWYNADIIVGSKLHPASQVNYPKSRRIISFLYQLFVRFFTGLNVRDTQAGLKIFKRQVLVDVLPRLLVKRYAFDLELLLVARSLGYKRIFEAPIKLTYSFDDSTHAVSFKNVFKPNGLLFSLLDTLAILYRLKIKHYYDTKNKRIWIYDKDLDMRINVG</sequence>
<keyword evidence="2" id="KW-0808">Transferase</keyword>
<dbReference type="SUPFAM" id="SSF53448">
    <property type="entry name" value="Nucleotide-diphospho-sugar transferases"/>
    <property type="match status" value="1"/>
</dbReference>
<name>A0A2H0WPX3_9BACT</name>
<organism evidence="2 3">
    <name type="scientific">Candidatus Shapirobacteria bacterium CG09_land_8_20_14_0_10_39_12</name>
    <dbReference type="NCBI Taxonomy" id="1974885"/>
    <lineage>
        <taxon>Bacteria</taxon>
        <taxon>Candidatus Shapironibacteriota</taxon>
    </lineage>
</organism>
<proteinExistence type="predicted"/>
<dbReference type="Proteomes" id="UP000230775">
    <property type="component" value="Unassembled WGS sequence"/>
</dbReference>
<dbReference type="EMBL" id="PEZI01000032">
    <property type="protein sequence ID" value="PIS14665.1"/>
    <property type="molecule type" value="Genomic_DNA"/>
</dbReference>
<evidence type="ECO:0000259" key="1">
    <source>
        <dbReference type="Pfam" id="PF00535"/>
    </source>
</evidence>
<dbReference type="GO" id="GO:0016740">
    <property type="term" value="F:transferase activity"/>
    <property type="evidence" value="ECO:0007669"/>
    <property type="project" value="UniProtKB-KW"/>
</dbReference>
<feature type="domain" description="Glycosyltransferase 2-like" evidence="1">
    <location>
        <begin position="7"/>
        <end position="170"/>
    </location>
</feature>
<evidence type="ECO:0000313" key="3">
    <source>
        <dbReference type="Proteomes" id="UP000230775"/>
    </source>
</evidence>
<evidence type="ECO:0000313" key="2">
    <source>
        <dbReference type="EMBL" id="PIS14665.1"/>
    </source>
</evidence>